<accession>A0A4R3LI80</accession>
<comment type="caution">
    <text evidence="7">The sequence shown here is derived from an EMBL/GenBank/DDBJ whole genome shotgun (WGS) entry which is preliminary data.</text>
</comment>
<feature type="domain" description="CusB-like beta-barrel" evidence="4">
    <location>
        <begin position="234"/>
        <end position="306"/>
    </location>
</feature>
<keyword evidence="1" id="KW-0813">Transport</keyword>
<dbReference type="InterPro" id="IPR011053">
    <property type="entry name" value="Single_hybrid_motif"/>
</dbReference>
<dbReference type="InterPro" id="IPR058649">
    <property type="entry name" value="CzcB_C"/>
</dbReference>
<keyword evidence="3" id="KW-0732">Signal</keyword>
<dbReference type="PANTHER" id="PTHR30097">
    <property type="entry name" value="CATION EFFLUX SYSTEM PROTEIN CUSB"/>
    <property type="match status" value="1"/>
</dbReference>
<feature type="compositionally biased region" description="Basic and acidic residues" evidence="2">
    <location>
        <begin position="79"/>
        <end position="96"/>
    </location>
</feature>
<evidence type="ECO:0000256" key="1">
    <source>
        <dbReference type="ARBA" id="ARBA00022448"/>
    </source>
</evidence>
<keyword evidence="8" id="KW-1185">Reference proteome</keyword>
<feature type="compositionally biased region" description="Basic and acidic residues" evidence="2">
    <location>
        <begin position="104"/>
        <end position="119"/>
    </location>
</feature>
<protein>
    <submittedName>
        <fullName evidence="7">Cobalt-zinc-cadmium efflux system membrane fusion protein</fullName>
    </submittedName>
</protein>
<gene>
    <name evidence="7" type="ORF">EDC25_10926</name>
</gene>
<feature type="region of interest" description="Disordered" evidence="2">
    <location>
        <begin position="37"/>
        <end position="121"/>
    </location>
</feature>
<dbReference type="GO" id="GO:0030288">
    <property type="term" value="C:outer membrane-bounded periplasmic space"/>
    <property type="evidence" value="ECO:0007669"/>
    <property type="project" value="TreeGrafter"/>
</dbReference>
<dbReference type="PROSITE" id="PS51257">
    <property type="entry name" value="PROKAR_LIPOPROTEIN"/>
    <property type="match status" value="1"/>
</dbReference>
<feature type="chain" id="PRO_5030099307" evidence="3">
    <location>
        <begin position="27"/>
        <end position="387"/>
    </location>
</feature>
<sequence length="387" mass="40752">MIRALSIAFSSALSIALSMALSMALALVLAAGCSRHEGEGVRTGSAGRQESGAAAVRGDDPGHDGEEHGRAGGRSPGRIGHDHDDHRDDRDRHAHTIGDNAGDGDPHHDGPAHEGESRRTRIPAAMAARVGLRSEPVRSGTLRDEHHMQGLLVPVDGKVARVVARFPGPVRAVHVDVGDRVRAGQRLASVESNLSLSRYDVAAPIAGTILSRPVTVGDLAGEQVLFEIADLDELWVDLHLFGADADHVGVGMPVRIERLSDGARATSQLERVLPGAATASQSTVARARIANSDGRWRPGTAVRAAVTVSERVADHVVPLAALQRMDDEDVVFVQDGDQYVARVVILGGRDGQHAEVLEGIGAGELVVVAQSFLVKADIEKAGAAHEH</sequence>
<evidence type="ECO:0000256" key="3">
    <source>
        <dbReference type="SAM" id="SignalP"/>
    </source>
</evidence>
<feature type="signal peptide" evidence="3">
    <location>
        <begin position="1"/>
        <end position="26"/>
    </location>
</feature>
<dbReference type="EMBL" id="SMAF01000009">
    <property type="protein sequence ID" value="TCS98174.1"/>
    <property type="molecule type" value="Genomic_DNA"/>
</dbReference>
<evidence type="ECO:0000313" key="8">
    <source>
        <dbReference type="Proteomes" id="UP000294599"/>
    </source>
</evidence>
<reference evidence="7 8" key="1">
    <citation type="submission" date="2019-03" db="EMBL/GenBank/DDBJ databases">
        <title>Genomic Encyclopedia of Type Strains, Phase IV (KMG-IV): sequencing the most valuable type-strain genomes for metagenomic binning, comparative biology and taxonomic classification.</title>
        <authorList>
            <person name="Goeker M."/>
        </authorList>
    </citation>
    <scope>NUCLEOTIDE SEQUENCE [LARGE SCALE GENOMIC DNA]</scope>
    <source>
        <strain evidence="7 8">DSM 21944</strain>
    </source>
</reference>
<dbReference type="Gene3D" id="2.40.420.20">
    <property type="match status" value="1"/>
</dbReference>
<dbReference type="Pfam" id="PF25973">
    <property type="entry name" value="BSH_CzcB"/>
    <property type="match status" value="1"/>
</dbReference>
<dbReference type="Pfam" id="PF25954">
    <property type="entry name" value="Beta-barrel_RND_2"/>
    <property type="match status" value="1"/>
</dbReference>
<dbReference type="RefSeq" id="WP_207905708.1">
    <property type="nucleotide sequence ID" value="NZ_JBHMFH010000001.1"/>
</dbReference>
<dbReference type="PANTHER" id="PTHR30097:SF4">
    <property type="entry name" value="SLR6042 PROTEIN"/>
    <property type="match status" value="1"/>
</dbReference>
<name>A0A4R3LI80_9GAMM</name>
<dbReference type="GO" id="GO:0015679">
    <property type="term" value="P:plasma membrane copper ion transport"/>
    <property type="evidence" value="ECO:0007669"/>
    <property type="project" value="TreeGrafter"/>
</dbReference>
<evidence type="ECO:0000259" key="5">
    <source>
        <dbReference type="Pfam" id="PF25973"/>
    </source>
</evidence>
<dbReference type="Gene3D" id="2.40.50.100">
    <property type="match status" value="1"/>
</dbReference>
<proteinExistence type="predicted"/>
<dbReference type="Proteomes" id="UP000294599">
    <property type="component" value="Unassembled WGS sequence"/>
</dbReference>
<evidence type="ECO:0000313" key="7">
    <source>
        <dbReference type="EMBL" id="TCS98174.1"/>
    </source>
</evidence>
<feature type="domain" description="CzcB-like barrel-sandwich hybrid" evidence="5">
    <location>
        <begin position="159"/>
        <end position="230"/>
    </location>
</feature>
<evidence type="ECO:0000259" key="6">
    <source>
        <dbReference type="Pfam" id="PF25975"/>
    </source>
</evidence>
<feature type="domain" description="CzcB-like C-terminal circularly permuted SH3-like" evidence="6">
    <location>
        <begin position="317"/>
        <end position="375"/>
    </location>
</feature>
<dbReference type="AlphaFoldDB" id="A0A4R3LI80"/>
<evidence type="ECO:0000256" key="2">
    <source>
        <dbReference type="SAM" id="MobiDB-lite"/>
    </source>
</evidence>
<organism evidence="7 8">
    <name type="scientific">Pseudofulvimonas gallinarii</name>
    <dbReference type="NCBI Taxonomy" id="634155"/>
    <lineage>
        <taxon>Bacteria</taxon>
        <taxon>Pseudomonadati</taxon>
        <taxon>Pseudomonadota</taxon>
        <taxon>Gammaproteobacteria</taxon>
        <taxon>Lysobacterales</taxon>
        <taxon>Rhodanobacteraceae</taxon>
        <taxon>Pseudofulvimonas</taxon>
    </lineage>
</organism>
<evidence type="ECO:0000259" key="4">
    <source>
        <dbReference type="Pfam" id="PF25954"/>
    </source>
</evidence>
<dbReference type="InterPro" id="IPR058792">
    <property type="entry name" value="Beta-barrel_RND_2"/>
</dbReference>
<dbReference type="GO" id="GO:0046914">
    <property type="term" value="F:transition metal ion binding"/>
    <property type="evidence" value="ECO:0007669"/>
    <property type="project" value="TreeGrafter"/>
</dbReference>
<dbReference type="GO" id="GO:0060003">
    <property type="term" value="P:copper ion export"/>
    <property type="evidence" value="ECO:0007669"/>
    <property type="project" value="TreeGrafter"/>
</dbReference>
<feature type="compositionally biased region" description="Basic and acidic residues" evidence="2">
    <location>
        <begin position="57"/>
        <end position="70"/>
    </location>
</feature>
<dbReference type="InterPro" id="IPR051909">
    <property type="entry name" value="MFP_Cation_Efflux"/>
</dbReference>
<dbReference type="InterPro" id="IPR058647">
    <property type="entry name" value="BSH_CzcB-like"/>
</dbReference>
<dbReference type="SUPFAM" id="SSF51230">
    <property type="entry name" value="Single hybrid motif"/>
    <property type="match status" value="1"/>
</dbReference>
<dbReference type="Pfam" id="PF25975">
    <property type="entry name" value="CzcB_C"/>
    <property type="match status" value="1"/>
</dbReference>